<sequence length="697" mass="75811">MLIAQEDKERLIRGIFGQTPTLTVVTTPAASPTLVYSPTATPPVTPTATTYPTTVITPTPQPAQMPPITADVAQIVRHNLEFSRIPIMPGTVRGDLYDGVVNKSIIDILSVEYIAPKKARPPGITYDDLKARNREAVLSYMNSLGLKRGSTTQSPDFISTAKGTSPIPYSQERQWWASTDKERAEWAVKAVMADARIGYTRGGTLITTEQAEQILAAALRWLQAVSSDPVFVRDAGDRRDMQIAIGLINLSLLGNMGIRVGLEKPDWQERARAAAIFWLDRASGRTMTAAEYTEYLQQATNTALYYWKTARDAYTSKGGAIASPSEGTVRAYVDGLLKQAITIQEAAPTPTMAIQPVTLPAIITTTPATRPTLTPTATPAPTVTASATQAARSGLSDAIAEGNYRSSATGKRYGSIVYFYLPADLYDQMIEDAISAAKRFYADGGGDPTTISDEEWRGHVAQAVSVARFLRQQAVSTPTPIIPIAPGITPAPTPTPAERISLMDSAFAVVLPKFGLAQRYPTAYYIPDNRRREVIGEIVWEGSAAARAVQRDPIYAVARLNASDVDQEMRERNIMPESEYTEATVATPVAGGDAALREWAKTAPVFESYQQCRTAAEDQVGRVPDRWRDCLTEADMIDQAVSHALIQRGIRPYPGSLELPEAAFDSVANAGYAITQQMVYQRTYTPVVGGKILELAR</sequence>
<evidence type="ECO:0000313" key="1">
    <source>
        <dbReference type="EMBL" id="KKN57091.1"/>
    </source>
</evidence>
<reference evidence="1" key="1">
    <citation type="journal article" date="2015" name="Nature">
        <title>Complex archaea that bridge the gap between prokaryotes and eukaryotes.</title>
        <authorList>
            <person name="Spang A."/>
            <person name="Saw J.H."/>
            <person name="Jorgensen S.L."/>
            <person name="Zaremba-Niedzwiedzka K."/>
            <person name="Martijn J."/>
            <person name="Lind A.E."/>
            <person name="van Eijk R."/>
            <person name="Schleper C."/>
            <person name="Guy L."/>
            <person name="Ettema T.J."/>
        </authorList>
    </citation>
    <scope>NUCLEOTIDE SEQUENCE</scope>
</reference>
<gene>
    <name evidence="1" type="ORF">LCGC14_0565630</name>
</gene>
<dbReference type="EMBL" id="LAZR01000819">
    <property type="protein sequence ID" value="KKN57091.1"/>
    <property type="molecule type" value="Genomic_DNA"/>
</dbReference>
<protein>
    <submittedName>
        <fullName evidence="1">Uncharacterized protein</fullName>
    </submittedName>
</protein>
<proteinExistence type="predicted"/>
<name>A0A0F9U728_9ZZZZ</name>
<comment type="caution">
    <text evidence="1">The sequence shown here is derived from an EMBL/GenBank/DDBJ whole genome shotgun (WGS) entry which is preliminary data.</text>
</comment>
<organism evidence="1">
    <name type="scientific">marine sediment metagenome</name>
    <dbReference type="NCBI Taxonomy" id="412755"/>
    <lineage>
        <taxon>unclassified sequences</taxon>
        <taxon>metagenomes</taxon>
        <taxon>ecological metagenomes</taxon>
    </lineage>
</organism>
<dbReference type="AlphaFoldDB" id="A0A0F9U728"/>
<accession>A0A0F9U728</accession>